<dbReference type="OrthoDB" id="6293266at2"/>
<accession>A0A0U2WHA5</accession>
<evidence type="ECO:0000313" key="3">
    <source>
        <dbReference type="Proteomes" id="UP000065261"/>
    </source>
</evidence>
<protein>
    <recommendedName>
        <fullName evidence="4">Holin</fullName>
    </recommendedName>
</protein>
<dbReference type="KEGG" id="ptn:PTRA_a1454"/>
<proteinExistence type="predicted"/>
<evidence type="ECO:0000313" key="2">
    <source>
        <dbReference type="EMBL" id="ALS32666.1"/>
    </source>
</evidence>
<name>A0A0U2WHA5_9GAMM</name>
<keyword evidence="1" id="KW-1133">Transmembrane helix</keyword>
<dbReference type="InterPro" id="IPR032118">
    <property type="entry name" value="Phage_holin_HP1"/>
</dbReference>
<dbReference type="RefSeq" id="WP_058373106.1">
    <property type="nucleotide sequence ID" value="NZ_CP011034.1"/>
</dbReference>
<feature type="transmembrane region" description="Helical" evidence="1">
    <location>
        <begin position="20"/>
        <end position="42"/>
    </location>
</feature>
<dbReference type="Pfam" id="PF16080">
    <property type="entry name" value="Phage_holin_2_3"/>
    <property type="match status" value="1"/>
</dbReference>
<dbReference type="Proteomes" id="UP000065261">
    <property type="component" value="Chromosome I"/>
</dbReference>
<gene>
    <name evidence="2" type="ORF">PTRA_a1454</name>
</gene>
<sequence>MDKQTTVYSYTASIGTAAGGLMSLNTLALLLGIVFTAATFFINWRSQKHRLEIELQKRKEDAEFHRARMAKLSGDDVNHYNKRVMKDDRRCQNGPI</sequence>
<reference evidence="2 3" key="1">
    <citation type="submission" date="2015-03" db="EMBL/GenBank/DDBJ databases">
        <authorList>
            <person name="Murphy D."/>
        </authorList>
    </citation>
    <scope>NUCLEOTIDE SEQUENCE [LARGE SCALE GENOMIC DNA]</scope>
    <source>
        <strain evidence="2 3">KMM 520</strain>
    </source>
</reference>
<dbReference type="PATRIC" id="fig|1315283.4.peg.1259"/>
<keyword evidence="1" id="KW-0472">Membrane</keyword>
<dbReference type="AlphaFoldDB" id="A0A0U2WHA5"/>
<dbReference type="EMBL" id="CP011034">
    <property type="protein sequence ID" value="ALS32666.1"/>
    <property type="molecule type" value="Genomic_DNA"/>
</dbReference>
<keyword evidence="1" id="KW-0812">Transmembrane</keyword>
<organism evidence="2">
    <name type="scientific">Pseudoalteromonas translucida KMM 520</name>
    <dbReference type="NCBI Taxonomy" id="1315283"/>
    <lineage>
        <taxon>Bacteria</taxon>
        <taxon>Pseudomonadati</taxon>
        <taxon>Pseudomonadota</taxon>
        <taxon>Gammaproteobacteria</taxon>
        <taxon>Alteromonadales</taxon>
        <taxon>Pseudoalteromonadaceae</taxon>
        <taxon>Pseudoalteromonas</taxon>
    </lineage>
</organism>
<evidence type="ECO:0008006" key="4">
    <source>
        <dbReference type="Google" id="ProtNLM"/>
    </source>
</evidence>
<evidence type="ECO:0000256" key="1">
    <source>
        <dbReference type="SAM" id="Phobius"/>
    </source>
</evidence>